<protein>
    <recommendedName>
        <fullName evidence="3">DNA transposition protein</fullName>
    </recommendedName>
</protein>
<proteinExistence type="predicted"/>
<evidence type="ECO:0000313" key="2">
    <source>
        <dbReference type="Proteomes" id="UP000032300"/>
    </source>
</evidence>
<gene>
    <name evidence="1" type="ORF">TS85_17130</name>
</gene>
<dbReference type="AlphaFoldDB" id="A0A7U4JAG6"/>
<keyword evidence="2" id="KW-1185">Reference proteome</keyword>
<dbReference type="EMBL" id="CP010836">
    <property type="protein sequence ID" value="AJP73147.1"/>
    <property type="molecule type" value="Genomic_DNA"/>
</dbReference>
<dbReference type="Proteomes" id="UP000032300">
    <property type="component" value="Chromosome"/>
</dbReference>
<name>A0A7U4JAG6_9SPHN</name>
<organism evidence="1 2">
    <name type="scientific">Sphingomonas hengshuiensis</name>
    <dbReference type="NCBI Taxonomy" id="1609977"/>
    <lineage>
        <taxon>Bacteria</taxon>
        <taxon>Pseudomonadati</taxon>
        <taxon>Pseudomonadota</taxon>
        <taxon>Alphaproteobacteria</taxon>
        <taxon>Sphingomonadales</taxon>
        <taxon>Sphingomonadaceae</taxon>
        <taxon>Sphingomonas</taxon>
    </lineage>
</organism>
<reference evidence="1 2" key="1">
    <citation type="journal article" date="2015" name="Int. J. Syst. Evol. Microbiol.">
        <title>Sphingomonas hengshuiensis sp. nov., isolated from lake wetland.</title>
        <authorList>
            <person name="Wei S."/>
            <person name="Wang T."/>
            <person name="Liu H."/>
            <person name="Zhang C."/>
            <person name="Guo J."/>
            <person name="Wang Q."/>
            <person name="Liang K."/>
            <person name="Zhang Z."/>
        </authorList>
    </citation>
    <scope>NUCLEOTIDE SEQUENCE [LARGE SCALE GENOMIC DNA]</scope>
    <source>
        <strain evidence="1 2">WHSC-8</strain>
    </source>
</reference>
<evidence type="ECO:0008006" key="3">
    <source>
        <dbReference type="Google" id="ProtNLM"/>
    </source>
</evidence>
<evidence type="ECO:0000313" key="1">
    <source>
        <dbReference type="EMBL" id="AJP73147.1"/>
    </source>
</evidence>
<reference evidence="1 2" key="2">
    <citation type="submission" date="2015-02" db="EMBL/GenBank/DDBJ databases">
        <title>The complete genome of Sphingomonas hengshuiensis sp. WHSC-8 isolated from soil of Hengshui Lake.</title>
        <authorList>
            <person name="Wei S."/>
            <person name="Guo J."/>
            <person name="Su C."/>
            <person name="Wu R."/>
            <person name="Zhang Z."/>
            <person name="Liang K."/>
            <person name="Li H."/>
            <person name="Wang T."/>
            <person name="Liu H."/>
            <person name="Zhang C."/>
            <person name="Li Z."/>
            <person name="Wang Q."/>
            <person name="Meng J."/>
        </authorList>
    </citation>
    <scope>NUCLEOTIDE SEQUENCE [LARGE SCALE GENOMIC DNA]</scope>
    <source>
        <strain evidence="1 2">WHSC-8</strain>
    </source>
</reference>
<dbReference type="OrthoDB" id="8450901at2"/>
<accession>A0A7U4JAG6</accession>
<sequence length="149" mass="16146">MSRRAAPDPRQIDLFAAERPVGRPGGFAGADAWVATEVAQMLKDDPRSREEIAGALSASLCEEVSRWMLDAYASPGRDSHNISFARAIALAAVTGSRALIEEAVARLGGEISWGSQIVAAELGRAEAEAERLKIKIKTLRHMVRRDGHR</sequence>
<dbReference type="RefSeq" id="WP_052507979.1">
    <property type="nucleotide sequence ID" value="NZ_CP010836.1"/>
</dbReference>
<dbReference type="KEGG" id="sphi:TS85_17130"/>